<organism evidence="2 3">
    <name type="scientific">Dictyostelium firmibasis</name>
    <dbReference type="NCBI Taxonomy" id="79012"/>
    <lineage>
        <taxon>Eukaryota</taxon>
        <taxon>Amoebozoa</taxon>
        <taxon>Evosea</taxon>
        <taxon>Eumycetozoa</taxon>
        <taxon>Dictyostelia</taxon>
        <taxon>Dictyosteliales</taxon>
        <taxon>Dictyosteliaceae</taxon>
        <taxon>Dictyostelium</taxon>
    </lineage>
</organism>
<name>A0AAN7U799_9MYCE</name>
<evidence type="ECO:0000313" key="2">
    <source>
        <dbReference type="EMBL" id="KAK5580650.1"/>
    </source>
</evidence>
<gene>
    <name evidence="2" type="ORF">RB653_000673</name>
</gene>
<evidence type="ECO:0000256" key="1">
    <source>
        <dbReference type="SAM" id="Phobius"/>
    </source>
</evidence>
<feature type="transmembrane region" description="Helical" evidence="1">
    <location>
        <begin position="14"/>
        <end position="35"/>
    </location>
</feature>
<evidence type="ECO:0000313" key="3">
    <source>
        <dbReference type="Proteomes" id="UP001344447"/>
    </source>
</evidence>
<keyword evidence="3" id="KW-1185">Reference proteome</keyword>
<comment type="caution">
    <text evidence="2">The sequence shown here is derived from an EMBL/GenBank/DDBJ whole genome shotgun (WGS) entry which is preliminary data.</text>
</comment>
<dbReference type="AlphaFoldDB" id="A0AAN7U799"/>
<dbReference type="EMBL" id="JAVFKY010000002">
    <property type="protein sequence ID" value="KAK5580650.1"/>
    <property type="molecule type" value="Genomic_DNA"/>
</dbReference>
<keyword evidence="1" id="KW-0812">Transmembrane</keyword>
<dbReference type="Proteomes" id="UP001344447">
    <property type="component" value="Unassembled WGS sequence"/>
</dbReference>
<protein>
    <submittedName>
        <fullName evidence="2">Uncharacterized protein</fullName>
    </submittedName>
</protein>
<proteinExistence type="predicted"/>
<sequence length="55" mass="6397">MDEEKMINKYKQSFFKGLVQGVAYGIGLGIFSLFWNKYFRKAIVGYFKIPVHSSN</sequence>
<keyword evidence="1" id="KW-0472">Membrane</keyword>
<accession>A0AAN7U799</accession>
<keyword evidence="1" id="KW-1133">Transmembrane helix</keyword>
<reference evidence="2 3" key="1">
    <citation type="submission" date="2023-11" db="EMBL/GenBank/DDBJ databases">
        <title>Dfirmibasis_genome.</title>
        <authorList>
            <person name="Edelbroek B."/>
            <person name="Kjellin J."/>
            <person name="Jerlstrom-Hultqvist J."/>
            <person name="Soderbom F."/>
        </authorList>
    </citation>
    <scope>NUCLEOTIDE SEQUENCE [LARGE SCALE GENOMIC DNA]</scope>
    <source>
        <strain evidence="2 3">TNS-C-14</strain>
    </source>
</reference>